<feature type="transmembrane region" description="Helical" evidence="2">
    <location>
        <begin position="921"/>
        <end position="944"/>
    </location>
</feature>
<evidence type="ECO:0000256" key="2">
    <source>
        <dbReference type="SAM" id="Phobius"/>
    </source>
</evidence>
<dbReference type="GO" id="GO:0022904">
    <property type="term" value="P:respiratory electron transport chain"/>
    <property type="evidence" value="ECO:0007669"/>
    <property type="project" value="InterPro"/>
</dbReference>
<dbReference type="SUPFAM" id="SSF81342">
    <property type="entry name" value="Transmembrane di-heme cytochromes"/>
    <property type="match status" value="1"/>
</dbReference>
<feature type="transmembrane region" description="Helical" evidence="2">
    <location>
        <begin position="686"/>
        <end position="706"/>
    </location>
</feature>
<gene>
    <name evidence="4" type="ORF">KC729_05685</name>
</gene>
<dbReference type="Gene3D" id="1.20.950.20">
    <property type="entry name" value="Transmembrane di-heme cytochromes, Chain C"/>
    <property type="match status" value="1"/>
</dbReference>
<keyword evidence="2" id="KW-0472">Membrane</keyword>
<feature type="signal peptide" evidence="3">
    <location>
        <begin position="1"/>
        <end position="22"/>
    </location>
</feature>
<evidence type="ECO:0000256" key="3">
    <source>
        <dbReference type="SAM" id="SignalP"/>
    </source>
</evidence>
<protein>
    <submittedName>
        <fullName evidence="4">Cytochrome c3 family protein</fullName>
    </submittedName>
</protein>
<feature type="chain" id="PRO_5037811333" evidence="3">
    <location>
        <begin position="23"/>
        <end position="945"/>
    </location>
</feature>
<comment type="caution">
    <text evidence="4">The sequence shown here is derived from an EMBL/GenBank/DDBJ whole genome shotgun (WGS) entry which is preliminary data.</text>
</comment>
<dbReference type="InterPro" id="IPR036280">
    <property type="entry name" value="Multihaem_cyt_sf"/>
</dbReference>
<keyword evidence="2" id="KW-0812">Transmembrane</keyword>
<dbReference type="Gene3D" id="1.10.1130.10">
    <property type="entry name" value="Flavocytochrome C3, Chain A"/>
    <property type="match status" value="1"/>
</dbReference>
<keyword evidence="2" id="KW-1133">Transmembrane helix</keyword>
<dbReference type="InterPro" id="IPR016174">
    <property type="entry name" value="Di-haem_cyt_TM"/>
</dbReference>
<dbReference type="Proteomes" id="UP000697710">
    <property type="component" value="Unassembled WGS sequence"/>
</dbReference>
<keyword evidence="1 3" id="KW-0732">Signal</keyword>
<dbReference type="SUPFAM" id="SSF48695">
    <property type="entry name" value="Multiheme cytochromes"/>
    <property type="match status" value="3"/>
</dbReference>
<dbReference type="GO" id="GO:0016020">
    <property type="term" value="C:membrane"/>
    <property type="evidence" value="ECO:0007669"/>
    <property type="project" value="InterPro"/>
</dbReference>
<feature type="transmembrane region" description="Helical" evidence="2">
    <location>
        <begin position="803"/>
        <end position="822"/>
    </location>
</feature>
<dbReference type="EMBL" id="JAGQHR010000118">
    <property type="protein sequence ID" value="MCA9727156.1"/>
    <property type="molecule type" value="Genomic_DNA"/>
</dbReference>
<dbReference type="Gene3D" id="3.90.10.10">
    <property type="entry name" value="Cytochrome C3"/>
    <property type="match status" value="3"/>
</dbReference>
<dbReference type="InterPro" id="IPR051829">
    <property type="entry name" value="Multiheme_Cytochr_ET"/>
</dbReference>
<dbReference type="AlphaFoldDB" id="A0A956LXE5"/>
<name>A0A956LXE5_UNCEI</name>
<evidence type="ECO:0000313" key="4">
    <source>
        <dbReference type="EMBL" id="MCA9727156.1"/>
    </source>
</evidence>
<evidence type="ECO:0000313" key="5">
    <source>
        <dbReference type="Proteomes" id="UP000697710"/>
    </source>
</evidence>
<feature type="transmembrane region" description="Helical" evidence="2">
    <location>
        <begin position="625"/>
        <end position="649"/>
    </location>
</feature>
<reference evidence="4" key="2">
    <citation type="journal article" date="2021" name="Microbiome">
        <title>Successional dynamics and alternative stable states in a saline activated sludge microbial community over 9 years.</title>
        <authorList>
            <person name="Wang Y."/>
            <person name="Ye J."/>
            <person name="Ju F."/>
            <person name="Liu L."/>
            <person name="Boyd J.A."/>
            <person name="Deng Y."/>
            <person name="Parks D.H."/>
            <person name="Jiang X."/>
            <person name="Yin X."/>
            <person name="Woodcroft B.J."/>
            <person name="Tyson G.W."/>
            <person name="Hugenholtz P."/>
            <person name="Polz M.F."/>
            <person name="Zhang T."/>
        </authorList>
    </citation>
    <scope>NUCLEOTIDE SEQUENCE</scope>
    <source>
        <strain evidence="4">HKST-UBA01</strain>
    </source>
</reference>
<dbReference type="PANTHER" id="PTHR35038:SF8">
    <property type="entry name" value="C-TYPE POLYHEME CYTOCHROME OMCC"/>
    <property type="match status" value="1"/>
</dbReference>
<dbReference type="CDD" id="cd08168">
    <property type="entry name" value="Cytochrom_C3"/>
    <property type="match status" value="2"/>
</dbReference>
<dbReference type="PANTHER" id="PTHR35038">
    <property type="entry name" value="DISSIMILATORY SULFITE REDUCTASE SIRA"/>
    <property type="match status" value="1"/>
</dbReference>
<proteinExistence type="predicted"/>
<reference evidence="4" key="1">
    <citation type="submission" date="2020-04" db="EMBL/GenBank/DDBJ databases">
        <authorList>
            <person name="Zhang T."/>
        </authorList>
    </citation>
    <scope>NUCLEOTIDE SEQUENCE</scope>
    <source>
        <strain evidence="4">HKST-UBA01</strain>
    </source>
</reference>
<evidence type="ECO:0000256" key="1">
    <source>
        <dbReference type="ARBA" id="ARBA00022729"/>
    </source>
</evidence>
<feature type="transmembrane region" description="Helical" evidence="2">
    <location>
        <begin position="834"/>
        <end position="859"/>
    </location>
</feature>
<organism evidence="4 5">
    <name type="scientific">Eiseniibacteriota bacterium</name>
    <dbReference type="NCBI Taxonomy" id="2212470"/>
    <lineage>
        <taxon>Bacteria</taxon>
        <taxon>Candidatus Eiseniibacteriota</taxon>
    </lineage>
</organism>
<sequence>MRRLDSWWFASVLLLWAVPSWAVTNDECLDCHDFPSDRFAKSVHADLECVDCHEDADVEELPHEEELSPVYCGNCHDDAQVDYDSSIHGQASKRGERYAPHCWDCHGNHDILSPDDPASKTFKMNVPYLCGECHREGSPVSRTYDIGQHNIVDNYSQSIHGEGLFKKGLMVTATCNNCHTSHRVLPHTDPNASISPRNIAQTCMQCHSRIEDVHSKVIRGELWEKRPGAIPACTDCHLPHKVRKEAVSLNISDRDCLKCHERPDLVQVVEGDTLTLAPVSRQDLDTSIHTNIPCVKCHSDVNPALHRPCEPSGKVDCSACHAKISDEYFASGHGQDYLAGTEQAPYCTTCHGDHHVLAHYDDQSPTYRAAIPTLCGECHQPGGKAGEVRDLPNIGAAADYSSSVHGRGLTEKGLLPTAVCIDCHGSHMILERADEKSMVNPNNLPATCGTCHEGIFKQYVKSIHYTWDGKSAHFVGQQNGGGPIHLTADSTGASAAGMLHHGTALGEMPTCATCHSSHTIKQVEGDAFLNEVTNQCGSCHEELAETYLETMHGKAYVLGYTKAAKCSDCHGAHDIRAVDDPASTVGFRHIVDTCKKCHEDANLRFTGYLTHATHHDPKKYPALYYTYWAMTFLLLGVFTFFGVHTLMWMPRSFRAMRERMIAKKRSETVPRYYIQRFTRGQRFTHLLVIVSFLSLATTGMTLKFSSTPWAGWIANALGGVRQAGNIHRAAAVITFSYFAFHITSLVLMKRRQHIGWVKLLLGKGSMMFNAKDIKDFWGTLKWFVGAGPRPSYGRFTYWEKFDYLAVFWGVAVIGLSGLMLWFPEFFTRFVPGWLLNVATIVHSDEALLAVGFIFTVHFFNTHLRPEAFPMDTVVFTGLTPLEEYKHDRPDEYERLKASGELKKRVVSRTVSKRKDLTIRTFGYIFLTVGVVLIGLIIYSVLFGYK</sequence>
<feature type="transmembrane region" description="Helical" evidence="2">
    <location>
        <begin position="726"/>
        <end position="748"/>
    </location>
</feature>
<accession>A0A956LXE5</accession>